<protein>
    <submittedName>
        <fullName evidence="1">Uncharacterized protein</fullName>
    </submittedName>
</protein>
<dbReference type="EMBL" id="LLXH01002005">
    <property type="protein sequence ID" value="PKC56844.1"/>
    <property type="molecule type" value="Genomic_DNA"/>
</dbReference>
<name>A0A2N0R0K7_9GLOM</name>
<comment type="caution">
    <text evidence="1">The sequence shown here is derived from an EMBL/GenBank/DDBJ whole genome shotgun (WGS) entry which is preliminary data.</text>
</comment>
<reference evidence="1 2" key="1">
    <citation type="submission" date="2017-10" db="EMBL/GenBank/DDBJ databases">
        <title>Extensive intraspecific genome diversity in a model arbuscular mycorrhizal fungus.</title>
        <authorList>
            <person name="Chen E.C.H."/>
            <person name="Morin E."/>
            <person name="Baudet D."/>
            <person name="Noel J."/>
            <person name="Ndikumana S."/>
            <person name="Charron P."/>
            <person name="St-Onge C."/>
            <person name="Giorgi J."/>
            <person name="Grigoriev I.V."/>
            <person name="Roux C."/>
            <person name="Martin F.M."/>
            <person name="Corradi N."/>
        </authorList>
    </citation>
    <scope>NUCLEOTIDE SEQUENCE [LARGE SCALE GENOMIC DNA]</scope>
    <source>
        <strain evidence="1 2">A1</strain>
    </source>
</reference>
<dbReference type="AlphaFoldDB" id="A0A2N0R0K7"/>
<evidence type="ECO:0000313" key="2">
    <source>
        <dbReference type="Proteomes" id="UP000232688"/>
    </source>
</evidence>
<sequence>MQLKAYSIKYLYRLQQAQVLQQSGSLQNVIWVSNPSIRELHSNVSGIVEVIPSLENFDLAKYGLPPY</sequence>
<dbReference type="VEuPathDB" id="FungiDB:RhiirA1_473411"/>
<proteinExistence type="predicted"/>
<gene>
    <name evidence="1" type="ORF">RhiirA1_473411</name>
</gene>
<dbReference type="Proteomes" id="UP000232688">
    <property type="component" value="Unassembled WGS sequence"/>
</dbReference>
<accession>A0A2N0R0K7</accession>
<reference evidence="1 2" key="2">
    <citation type="submission" date="2017-10" db="EMBL/GenBank/DDBJ databases">
        <title>Genome analyses suggest a sexual origin of heterokaryosis in a supposedly ancient asexual fungus.</title>
        <authorList>
            <person name="Corradi N."/>
            <person name="Sedzielewska K."/>
            <person name="Noel J."/>
            <person name="Charron P."/>
            <person name="Farinelli L."/>
            <person name="Marton T."/>
            <person name="Kruger M."/>
            <person name="Pelin A."/>
            <person name="Brachmann A."/>
            <person name="Corradi N."/>
        </authorList>
    </citation>
    <scope>NUCLEOTIDE SEQUENCE [LARGE SCALE GENOMIC DNA]</scope>
    <source>
        <strain evidence="1 2">A1</strain>
    </source>
</reference>
<organism evidence="1 2">
    <name type="scientific">Rhizophagus irregularis</name>
    <dbReference type="NCBI Taxonomy" id="588596"/>
    <lineage>
        <taxon>Eukaryota</taxon>
        <taxon>Fungi</taxon>
        <taxon>Fungi incertae sedis</taxon>
        <taxon>Mucoromycota</taxon>
        <taxon>Glomeromycotina</taxon>
        <taxon>Glomeromycetes</taxon>
        <taxon>Glomerales</taxon>
        <taxon>Glomeraceae</taxon>
        <taxon>Rhizophagus</taxon>
    </lineage>
</organism>
<dbReference type="VEuPathDB" id="FungiDB:RhiirFUN_026474"/>
<evidence type="ECO:0000313" key="1">
    <source>
        <dbReference type="EMBL" id="PKC56844.1"/>
    </source>
</evidence>